<keyword evidence="8" id="KW-1015">Disulfide bond</keyword>
<comment type="subcellular location">
    <subcellularLocation>
        <location evidence="1">Membrane</location>
        <topology evidence="1">Multi-pass membrane protein</topology>
    </subcellularLocation>
</comment>
<feature type="transmembrane region" description="Helical" evidence="11">
    <location>
        <begin position="1206"/>
        <end position="1233"/>
    </location>
</feature>
<feature type="domain" description="SSD" evidence="13">
    <location>
        <begin position="584"/>
        <end position="761"/>
    </location>
</feature>
<evidence type="ECO:0000256" key="11">
    <source>
        <dbReference type="SAM" id="Phobius"/>
    </source>
</evidence>
<comment type="catalytic activity">
    <reaction evidence="10">
        <text>cholesterol(in) = cholesterol(out)</text>
        <dbReference type="Rhea" id="RHEA:39747"/>
        <dbReference type="ChEBI" id="CHEBI:16113"/>
    </reaction>
</comment>
<dbReference type="Gene3D" id="1.20.1640.10">
    <property type="entry name" value="Multidrug efflux transporter AcrB transmembrane domain"/>
    <property type="match status" value="2"/>
</dbReference>
<dbReference type="EMBL" id="OL631125">
    <property type="protein sequence ID" value="UZC46525.1"/>
    <property type="molecule type" value="mRNA"/>
</dbReference>
<dbReference type="SUPFAM" id="SSF82866">
    <property type="entry name" value="Multidrug efflux transporter AcrB transmembrane domain"/>
    <property type="match status" value="2"/>
</dbReference>
<dbReference type="GO" id="GO:0005886">
    <property type="term" value="C:plasma membrane"/>
    <property type="evidence" value="ECO:0007669"/>
    <property type="project" value="TreeGrafter"/>
</dbReference>
<name>A0A9E7VC23_MYTSE</name>
<dbReference type="Pfam" id="PF16414">
    <property type="entry name" value="NPC1_N"/>
    <property type="match status" value="1"/>
</dbReference>
<keyword evidence="5 12" id="KW-0732">Signal</keyword>
<feature type="transmembrane region" description="Helical" evidence="11">
    <location>
        <begin position="1143"/>
        <end position="1164"/>
    </location>
</feature>
<keyword evidence="6 11" id="KW-1133">Transmembrane helix</keyword>
<feature type="transmembrane region" description="Helical" evidence="11">
    <location>
        <begin position="812"/>
        <end position="833"/>
    </location>
</feature>
<evidence type="ECO:0000256" key="4">
    <source>
        <dbReference type="ARBA" id="ARBA00022692"/>
    </source>
</evidence>
<dbReference type="InterPro" id="IPR053956">
    <property type="entry name" value="NPC1_MLD"/>
</dbReference>
<feature type="transmembrane region" description="Helical" evidence="11">
    <location>
        <begin position="704"/>
        <end position="728"/>
    </location>
</feature>
<evidence type="ECO:0000256" key="6">
    <source>
        <dbReference type="ARBA" id="ARBA00022989"/>
    </source>
</evidence>
<dbReference type="InterPro" id="IPR053958">
    <property type="entry name" value="HMGCR/SNAP/NPC1-like_SSD"/>
</dbReference>
<feature type="signal peptide" evidence="12">
    <location>
        <begin position="1"/>
        <end position="19"/>
    </location>
</feature>
<dbReference type="InterPro" id="IPR000731">
    <property type="entry name" value="SSD"/>
</dbReference>
<dbReference type="AlphaFoldDB" id="A0A9E7VC23"/>
<evidence type="ECO:0000256" key="2">
    <source>
        <dbReference type="ARBA" id="ARBA00005585"/>
    </source>
</evidence>
<keyword evidence="7 11" id="KW-0472">Membrane</keyword>
<evidence type="ECO:0000256" key="12">
    <source>
        <dbReference type="SAM" id="SignalP"/>
    </source>
</evidence>
<dbReference type="InterPro" id="IPR032190">
    <property type="entry name" value="NPC1_N"/>
</dbReference>
<feature type="transmembrane region" description="Helical" evidence="11">
    <location>
        <begin position="648"/>
        <end position="670"/>
    </location>
</feature>
<dbReference type="GO" id="GO:0042632">
    <property type="term" value="P:cholesterol homeostasis"/>
    <property type="evidence" value="ECO:0007669"/>
    <property type="project" value="TreeGrafter"/>
</dbReference>
<sequence>MKILIAFLCFLTLWFSVNAKCVMRGECYQMEGGAKPCILEPHIEAPPLISNLTDAEAAEVIATFSRICPTLVLDEEGNRLPDAEIRTCCDANQVHRTASSLLLAEGILGRCPTCYRNFARQICEMNCAVDQDRFVEVKAFDDNTYVDEITYRVHKDFMLGAHASCAGVMVPQTGLPAINMMCGGARVCDAQAWFSATGDAANNPLVPVQVNFYMWDDEADSMNKMALPCSETFGDDLPCSCVDCLQTCPDTKPEVPEVCTVGSINCYGFYVGLGFFICSVLIFLLLAYLERRKGDNSGTNSGSGANMLTKLFQLLFAKLGGISGSHPVLVIMLTSWVTFAMFFGLINLRLTANPVELWSSPTSRSRQELNYFNERFGPFYRTAQVFLTFNLDSFENDEGVIYGPAFRIEALQELIKLEDAIFAIGEDDGGVTLKDVCYAPLRQRGGDVNVEQCVSMSASSYLPDRHNINNVTYLENIQNCINNHYGFGCLSSWGGGAEPDLVFGGFDTGNIFSANTLLLNFPIANFLLQEDLEPALEWESKFIDLLHDYRYNRREDLKRSDNVTVNFATERSIEDEIQRVSEAEAVPIAISYVLMFIYVTLALGNIRSLKTWFIDSKIMVALGSIVIVLVAIFCAMGALGYANVTLTLLAINVIPFFILSVGIDNVFLMVNTLHDIQSNLKSFDDYKEDFSFEKKRRFVFEKMMGSVGPSIFMSSVTQITCFAIGSLANFPAVVTFAIFASVSLAFLFVFQVTTVVALLSIDYKRASNNRLDLFCCIQKKTLDDENPLHSETPYKGITQRLMEPYSKFLLDWRVKIVVVILFMGMMSASIMLVPQLEIGLDQELALPPDSYVYQYLQAVSNLIRMGPPFFFVVKGRLDYTNPEHQNVICGGQLCHTDSLFTQIFLASQYSDITSISKSSNSWLDDFIDWTNLYGACCQYDINNGEFCPSEVVSVNCSSCEIPRSSYANGLLRPHREAFEKYIPFFLQDPPTEMCSKAGLASYSSAVNYILDSNGRATVHDTNFMAYLTPLSISKDYINAVDYGYRIAADITEAIQSHTGVNVEVFPYSLFFIYYEQYLTMWADTFASIGYCLIGAMFLNLIASGFNILTTFAVMFNVILVVVNMMGVMYIWNIPLNAVSCVNLIVSIGISVEFCSHIAYAYAIGEGSNKVEDAIQKVGATIITGITFTNIPVVVLAFSYTEIIEVFFFRMFLSLVILGLLHGMIFFPVLLSYLDSLKRK</sequence>
<evidence type="ECO:0000259" key="13">
    <source>
        <dbReference type="PROSITE" id="PS50156"/>
    </source>
</evidence>
<dbReference type="PANTHER" id="PTHR45727:SF6">
    <property type="entry name" value="NPC INTRACELLULAR CHOLESTEROL TRANSPORTER 1 HOMOLOG 1B"/>
    <property type="match status" value="1"/>
</dbReference>
<protein>
    <submittedName>
        <fullName evidence="14">Niemann-Pick type C1 b</fullName>
    </submittedName>
</protein>
<organism evidence="14">
    <name type="scientific">Mythimna separata</name>
    <name type="common">Oriental armyworm</name>
    <name type="synonym">Pseudaletia separata</name>
    <dbReference type="NCBI Taxonomy" id="271217"/>
    <lineage>
        <taxon>Eukaryota</taxon>
        <taxon>Metazoa</taxon>
        <taxon>Ecdysozoa</taxon>
        <taxon>Arthropoda</taxon>
        <taxon>Hexapoda</taxon>
        <taxon>Insecta</taxon>
        <taxon>Pterygota</taxon>
        <taxon>Neoptera</taxon>
        <taxon>Endopterygota</taxon>
        <taxon>Lepidoptera</taxon>
        <taxon>Glossata</taxon>
        <taxon>Ditrysia</taxon>
        <taxon>Noctuoidea</taxon>
        <taxon>Noctuidae</taxon>
        <taxon>Noctuinae</taxon>
        <taxon>Hadenini</taxon>
        <taxon>Mythimna</taxon>
    </lineage>
</organism>
<evidence type="ECO:0000256" key="3">
    <source>
        <dbReference type="ARBA" id="ARBA00022448"/>
    </source>
</evidence>
<dbReference type="Pfam" id="PF22314">
    <property type="entry name" value="NPC1_MLD"/>
    <property type="match status" value="1"/>
</dbReference>
<evidence type="ECO:0000256" key="9">
    <source>
        <dbReference type="ARBA" id="ARBA00023180"/>
    </source>
</evidence>
<evidence type="ECO:0000256" key="8">
    <source>
        <dbReference type="ARBA" id="ARBA00023157"/>
    </source>
</evidence>
<feature type="transmembrane region" description="Helical" evidence="11">
    <location>
        <begin position="1108"/>
        <end position="1131"/>
    </location>
</feature>
<feature type="chain" id="PRO_5039469000" evidence="12">
    <location>
        <begin position="20"/>
        <end position="1239"/>
    </location>
</feature>
<reference evidence="14" key="1">
    <citation type="submission" date="2021-11" db="EMBL/GenBank/DDBJ databases">
        <authorList>
            <person name="Tang R."/>
        </authorList>
    </citation>
    <scope>NUCLEOTIDE SEQUENCE</scope>
</reference>
<proteinExistence type="evidence at transcript level"/>
<evidence type="ECO:0000256" key="7">
    <source>
        <dbReference type="ARBA" id="ARBA00023136"/>
    </source>
</evidence>
<feature type="transmembrane region" description="Helical" evidence="11">
    <location>
        <begin position="734"/>
        <end position="761"/>
    </location>
</feature>
<dbReference type="PROSITE" id="PS50156">
    <property type="entry name" value="SSD"/>
    <property type="match status" value="1"/>
</dbReference>
<keyword evidence="3" id="KW-0813">Transport</keyword>
<dbReference type="PANTHER" id="PTHR45727">
    <property type="entry name" value="NPC INTRACELLULAR CHOLESTEROL TRANSPORTER 1"/>
    <property type="match status" value="1"/>
</dbReference>
<feature type="transmembrane region" description="Helical" evidence="11">
    <location>
        <begin position="585"/>
        <end position="606"/>
    </location>
</feature>
<evidence type="ECO:0000256" key="5">
    <source>
        <dbReference type="ARBA" id="ARBA00022729"/>
    </source>
</evidence>
<comment type="similarity">
    <text evidence="2">Belongs to the patched family.</text>
</comment>
<dbReference type="GO" id="GO:0030299">
    <property type="term" value="P:intestinal cholesterol absorption"/>
    <property type="evidence" value="ECO:0007669"/>
    <property type="project" value="TreeGrafter"/>
</dbReference>
<feature type="transmembrane region" description="Helical" evidence="11">
    <location>
        <begin position="1176"/>
        <end position="1200"/>
    </location>
</feature>
<evidence type="ECO:0000256" key="10">
    <source>
        <dbReference type="ARBA" id="ARBA00034049"/>
    </source>
</evidence>
<dbReference type="Pfam" id="PF12349">
    <property type="entry name" value="Sterol-sensing"/>
    <property type="match status" value="1"/>
</dbReference>
<dbReference type="GO" id="GO:0015485">
    <property type="term" value="F:cholesterol binding"/>
    <property type="evidence" value="ECO:0007669"/>
    <property type="project" value="TreeGrafter"/>
</dbReference>
<keyword evidence="9" id="KW-0325">Glycoprotein</keyword>
<evidence type="ECO:0000313" key="14">
    <source>
        <dbReference type="EMBL" id="UZC46525.1"/>
    </source>
</evidence>
<dbReference type="GO" id="GO:0015918">
    <property type="term" value="P:sterol transport"/>
    <property type="evidence" value="ECO:0007669"/>
    <property type="project" value="TreeGrafter"/>
</dbReference>
<keyword evidence="4 11" id="KW-0812">Transmembrane</keyword>
<accession>A0A9E7VC23</accession>
<evidence type="ECO:0000256" key="1">
    <source>
        <dbReference type="ARBA" id="ARBA00004141"/>
    </source>
</evidence>
<feature type="transmembrane region" description="Helical" evidence="11">
    <location>
        <begin position="267"/>
        <end position="289"/>
    </location>
</feature>
<feature type="transmembrane region" description="Helical" evidence="11">
    <location>
        <begin position="1078"/>
        <end position="1101"/>
    </location>
</feature>
<feature type="transmembrane region" description="Helical" evidence="11">
    <location>
        <begin position="618"/>
        <end position="642"/>
    </location>
</feature>